<reference evidence="3" key="3">
    <citation type="submission" date="2021-05" db="UniProtKB">
        <authorList>
            <consortium name="EnsemblPlants"/>
        </authorList>
    </citation>
    <scope>IDENTIFICATION</scope>
    <source>
        <strain evidence="3">cv. B73</strain>
    </source>
</reference>
<feature type="domain" description="Glycine dehydrogenase C-terminal" evidence="2">
    <location>
        <begin position="10"/>
        <end position="56"/>
    </location>
</feature>
<dbReference type="InterPro" id="IPR049316">
    <property type="entry name" value="GDC-P_C"/>
</dbReference>
<keyword evidence="4" id="KW-1185">Reference proteome</keyword>
<dbReference type="PANTHER" id="PTHR11773">
    <property type="entry name" value="GLYCINE DEHYDROGENASE, DECARBOXYLATING"/>
    <property type="match status" value="1"/>
</dbReference>
<dbReference type="GO" id="GO:0004375">
    <property type="term" value="F:glycine dehydrogenase (decarboxylating) activity"/>
    <property type="evidence" value="ECO:0007669"/>
    <property type="project" value="InterPro"/>
</dbReference>
<dbReference type="InterPro" id="IPR015422">
    <property type="entry name" value="PyrdxlP-dep_Trfase_small"/>
</dbReference>
<accession>A0A804PPI4</accession>
<dbReference type="Pfam" id="PF21478">
    <property type="entry name" value="GcvP2_C"/>
    <property type="match status" value="1"/>
</dbReference>
<evidence type="ECO:0000259" key="2">
    <source>
        <dbReference type="Pfam" id="PF21478"/>
    </source>
</evidence>
<reference evidence="4" key="1">
    <citation type="journal article" date="2009" name="Science">
        <title>The B73 maize genome: complexity, diversity, and dynamics.</title>
        <authorList>
            <person name="Schnable P.S."/>
            <person name="Ware D."/>
            <person name="Fulton R.S."/>
            <person name="Stein J.C."/>
            <person name="Wei F."/>
            <person name="Pasternak S."/>
            <person name="Liang C."/>
            <person name="Zhang J."/>
            <person name="Fulton L."/>
            <person name="Graves T.A."/>
            <person name="Minx P."/>
            <person name="Reily A.D."/>
            <person name="Courtney L."/>
            <person name="Kruchowski S.S."/>
            <person name="Tomlinson C."/>
            <person name="Strong C."/>
            <person name="Delehaunty K."/>
            <person name="Fronick C."/>
            <person name="Courtney B."/>
            <person name="Rock S.M."/>
            <person name="Belter E."/>
            <person name="Du F."/>
            <person name="Kim K."/>
            <person name="Abbott R.M."/>
            <person name="Cotton M."/>
            <person name="Levy A."/>
            <person name="Marchetto P."/>
            <person name="Ochoa K."/>
            <person name="Jackson S.M."/>
            <person name="Gillam B."/>
            <person name="Chen W."/>
            <person name="Yan L."/>
            <person name="Higginbotham J."/>
            <person name="Cardenas M."/>
            <person name="Waligorski J."/>
            <person name="Applebaum E."/>
            <person name="Phelps L."/>
            <person name="Falcone J."/>
            <person name="Kanchi K."/>
            <person name="Thane T."/>
            <person name="Scimone A."/>
            <person name="Thane N."/>
            <person name="Henke J."/>
            <person name="Wang T."/>
            <person name="Ruppert J."/>
            <person name="Shah N."/>
            <person name="Rotter K."/>
            <person name="Hodges J."/>
            <person name="Ingenthron E."/>
            <person name="Cordes M."/>
            <person name="Kohlberg S."/>
            <person name="Sgro J."/>
            <person name="Delgado B."/>
            <person name="Mead K."/>
            <person name="Chinwalla A."/>
            <person name="Leonard S."/>
            <person name="Crouse K."/>
            <person name="Collura K."/>
            <person name="Kudrna D."/>
            <person name="Currie J."/>
            <person name="He R."/>
            <person name="Angelova A."/>
            <person name="Rajasekar S."/>
            <person name="Mueller T."/>
            <person name="Lomeli R."/>
            <person name="Scara G."/>
            <person name="Ko A."/>
            <person name="Delaney K."/>
            <person name="Wissotski M."/>
            <person name="Lopez G."/>
            <person name="Campos D."/>
            <person name="Braidotti M."/>
            <person name="Ashley E."/>
            <person name="Golser W."/>
            <person name="Kim H."/>
            <person name="Lee S."/>
            <person name="Lin J."/>
            <person name="Dujmic Z."/>
            <person name="Kim W."/>
            <person name="Talag J."/>
            <person name="Zuccolo A."/>
            <person name="Fan C."/>
            <person name="Sebastian A."/>
            <person name="Kramer M."/>
            <person name="Spiegel L."/>
            <person name="Nascimento L."/>
            <person name="Zutavern T."/>
            <person name="Miller B."/>
            <person name="Ambroise C."/>
            <person name="Muller S."/>
            <person name="Spooner W."/>
            <person name="Narechania A."/>
            <person name="Ren L."/>
            <person name="Wei S."/>
            <person name="Kumari S."/>
            <person name="Faga B."/>
            <person name="Levy M.J."/>
            <person name="McMahan L."/>
            <person name="Van Buren P."/>
            <person name="Vaughn M.W."/>
            <person name="Ying K."/>
            <person name="Yeh C.-T."/>
            <person name="Emrich S.J."/>
            <person name="Jia Y."/>
            <person name="Kalyanaraman A."/>
            <person name="Hsia A.-P."/>
            <person name="Barbazuk W.B."/>
            <person name="Baucom R.S."/>
            <person name="Brutnell T.P."/>
            <person name="Carpita N.C."/>
            <person name="Chaparro C."/>
            <person name="Chia J.-M."/>
            <person name="Deragon J.-M."/>
            <person name="Estill J.C."/>
            <person name="Fu Y."/>
            <person name="Jeddeloh J.A."/>
            <person name="Han Y."/>
            <person name="Lee H."/>
            <person name="Li P."/>
            <person name="Lisch D.R."/>
            <person name="Liu S."/>
            <person name="Liu Z."/>
            <person name="Nagel D.H."/>
            <person name="McCann M.C."/>
            <person name="SanMiguel P."/>
            <person name="Myers A.M."/>
            <person name="Nettleton D."/>
            <person name="Nguyen J."/>
            <person name="Penning B.W."/>
            <person name="Ponnala L."/>
            <person name="Schneider K.L."/>
            <person name="Schwartz D.C."/>
            <person name="Sharma A."/>
            <person name="Soderlund C."/>
            <person name="Springer N.M."/>
            <person name="Sun Q."/>
            <person name="Wang H."/>
            <person name="Waterman M."/>
            <person name="Westerman R."/>
            <person name="Wolfgruber T.K."/>
            <person name="Yang L."/>
            <person name="Yu Y."/>
            <person name="Zhang L."/>
            <person name="Zhou S."/>
            <person name="Zhu Q."/>
            <person name="Bennetzen J.L."/>
            <person name="Dawe R.K."/>
            <person name="Jiang J."/>
            <person name="Jiang N."/>
            <person name="Presting G.G."/>
            <person name="Wessler S.R."/>
            <person name="Aluru S."/>
            <person name="Martienssen R.A."/>
            <person name="Clifton S.W."/>
            <person name="McCombie W.R."/>
            <person name="Wing R.A."/>
            <person name="Wilson R.K."/>
        </authorList>
    </citation>
    <scope>NUCLEOTIDE SEQUENCE [LARGE SCALE GENOMIC DNA]</scope>
    <source>
        <strain evidence="4">cv. B73</strain>
    </source>
</reference>
<evidence type="ECO:0000256" key="1">
    <source>
        <dbReference type="ARBA" id="ARBA00022898"/>
    </source>
</evidence>
<sequence>MMSSQGLTDASKIAILNANYMAQRLEKHYLVLFCGVNEIVAHEFIIDLRAFKATDGDNVVVYTKNCPEVVEDVERWLGYLLDTFEVVDQGIKHFFVVIWDPGGIDAMYWLEGKPVFKKGGMSTAARMVYRKRVWLMSVCG</sequence>
<keyword evidence="1" id="KW-0663">Pyridoxal phosphate</keyword>
<proteinExistence type="predicted"/>
<dbReference type="GO" id="GO:0006546">
    <property type="term" value="P:glycine catabolic process"/>
    <property type="evidence" value="ECO:0007669"/>
    <property type="project" value="InterPro"/>
</dbReference>
<dbReference type="PANTHER" id="PTHR11773:SF1">
    <property type="entry name" value="GLYCINE DEHYDROGENASE (DECARBOXYLATING), MITOCHONDRIAL"/>
    <property type="match status" value="1"/>
</dbReference>
<dbReference type="Gramene" id="Zm00001eb259860_T001">
    <property type="protein sequence ID" value="Zm00001eb259860_P001"/>
    <property type="gene ID" value="Zm00001eb259860"/>
</dbReference>
<dbReference type="InterPro" id="IPR020581">
    <property type="entry name" value="GDC_P"/>
</dbReference>
<dbReference type="Gene3D" id="3.90.1150.10">
    <property type="entry name" value="Aspartate Aminotransferase, domain 1"/>
    <property type="match status" value="1"/>
</dbReference>
<evidence type="ECO:0000313" key="4">
    <source>
        <dbReference type="Proteomes" id="UP000007305"/>
    </source>
</evidence>
<dbReference type="Proteomes" id="UP000007305">
    <property type="component" value="Chromosome 6"/>
</dbReference>
<reference evidence="3" key="2">
    <citation type="submission" date="2019-07" db="EMBL/GenBank/DDBJ databases">
        <authorList>
            <person name="Seetharam A."/>
            <person name="Woodhouse M."/>
            <person name="Cannon E."/>
        </authorList>
    </citation>
    <scope>NUCLEOTIDE SEQUENCE [LARGE SCALE GENOMIC DNA]</scope>
    <source>
        <strain evidence="3">cv. B73</strain>
    </source>
</reference>
<dbReference type="AlphaFoldDB" id="A0A804PPI4"/>
<evidence type="ECO:0000313" key="3">
    <source>
        <dbReference type="EnsemblPlants" id="Zm00001eb259860_P001"/>
    </source>
</evidence>
<organism evidence="3 4">
    <name type="scientific">Zea mays</name>
    <name type="common">Maize</name>
    <dbReference type="NCBI Taxonomy" id="4577"/>
    <lineage>
        <taxon>Eukaryota</taxon>
        <taxon>Viridiplantae</taxon>
        <taxon>Streptophyta</taxon>
        <taxon>Embryophyta</taxon>
        <taxon>Tracheophyta</taxon>
        <taxon>Spermatophyta</taxon>
        <taxon>Magnoliopsida</taxon>
        <taxon>Liliopsida</taxon>
        <taxon>Poales</taxon>
        <taxon>Poaceae</taxon>
        <taxon>PACMAD clade</taxon>
        <taxon>Panicoideae</taxon>
        <taxon>Andropogonodae</taxon>
        <taxon>Andropogoneae</taxon>
        <taxon>Tripsacinae</taxon>
        <taxon>Zea</taxon>
    </lineage>
</organism>
<dbReference type="EnsemblPlants" id="Zm00001eb259860_T001">
    <property type="protein sequence ID" value="Zm00001eb259860_P001"/>
    <property type="gene ID" value="Zm00001eb259860"/>
</dbReference>
<dbReference type="InParanoid" id="A0A804PPI4"/>
<name>A0A804PPI4_MAIZE</name>
<protein>
    <recommendedName>
        <fullName evidence="2">Glycine dehydrogenase C-terminal domain-containing protein</fullName>
    </recommendedName>
</protein>